<dbReference type="STRING" id="1117707.VQ7734_00467"/>
<feature type="region of interest" description="Disordered" evidence="1">
    <location>
        <begin position="1"/>
        <end position="33"/>
    </location>
</feature>
<dbReference type="EMBL" id="FRFG01000007">
    <property type="protein sequence ID" value="SHO54749.1"/>
    <property type="molecule type" value="Genomic_DNA"/>
</dbReference>
<proteinExistence type="predicted"/>
<feature type="compositionally biased region" description="Polar residues" evidence="1">
    <location>
        <begin position="8"/>
        <end position="21"/>
    </location>
</feature>
<accession>A0A1M7YQ41</accession>
<dbReference type="RefSeq" id="WP_073579659.1">
    <property type="nucleotide sequence ID" value="NZ_AP024897.1"/>
</dbReference>
<protein>
    <submittedName>
        <fullName evidence="2">Uncharacterized protein</fullName>
    </submittedName>
</protein>
<evidence type="ECO:0000256" key="1">
    <source>
        <dbReference type="SAM" id="MobiDB-lite"/>
    </source>
</evidence>
<gene>
    <name evidence="2" type="ORF">VQ7734_00467</name>
</gene>
<organism evidence="2 3">
    <name type="scientific">Vibrio quintilis</name>
    <dbReference type="NCBI Taxonomy" id="1117707"/>
    <lineage>
        <taxon>Bacteria</taxon>
        <taxon>Pseudomonadati</taxon>
        <taxon>Pseudomonadota</taxon>
        <taxon>Gammaproteobacteria</taxon>
        <taxon>Vibrionales</taxon>
        <taxon>Vibrionaceae</taxon>
        <taxon>Vibrio</taxon>
    </lineage>
</organism>
<reference evidence="3" key="1">
    <citation type="submission" date="2016-12" db="EMBL/GenBank/DDBJ databases">
        <authorList>
            <person name="Rodrigo-Torres L."/>
            <person name="Arahal R.D."/>
            <person name="Lucena T."/>
        </authorList>
    </citation>
    <scope>NUCLEOTIDE SEQUENCE [LARGE SCALE GENOMIC DNA]</scope>
</reference>
<evidence type="ECO:0000313" key="3">
    <source>
        <dbReference type="Proteomes" id="UP000184600"/>
    </source>
</evidence>
<dbReference type="AlphaFoldDB" id="A0A1M7YQ41"/>
<keyword evidence="3" id="KW-1185">Reference proteome</keyword>
<evidence type="ECO:0000313" key="2">
    <source>
        <dbReference type="EMBL" id="SHO54749.1"/>
    </source>
</evidence>
<name>A0A1M7YQ41_9VIBR</name>
<sequence>MPIEVKQMTIQSNVTSTPADQTKQETVKPPCPDDGLATLCPHDGEQYQAMKVLFHKLEQDRRER</sequence>
<dbReference type="OrthoDB" id="7066339at2"/>
<dbReference type="Proteomes" id="UP000184600">
    <property type="component" value="Unassembled WGS sequence"/>
</dbReference>